<evidence type="ECO:0000256" key="5">
    <source>
        <dbReference type="PIRNR" id="PIRNR005673"/>
    </source>
</evidence>
<evidence type="ECO:0000256" key="1">
    <source>
        <dbReference type="ARBA" id="ARBA00010394"/>
    </source>
</evidence>
<proteinExistence type="inferred from homology"/>
<name>A0AAD5H762_9CHLO</name>
<dbReference type="SUPFAM" id="SSF48371">
    <property type="entry name" value="ARM repeat"/>
    <property type="match status" value="1"/>
</dbReference>
<evidence type="ECO:0000256" key="6">
    <source>
        <dbReference type="SAM" id="MobiDB-lite"/>
    </source>
</evidence>
<reference evidence="7" key="1">
    <citation type="submission" date="2020-11" db="EMBL/GenBank/DDBJ databases">
        <title>Chlorella ohadii genome sequencing and assembly.</title>
        <authorList>
            <person name="Murik O."/>
            <person name="Treves H."/>
            <person name="Kedem I."/>
            <person name="Shotland Y."/>
            <person name="Kaplan A."/>
        </authorList>
    </citation>
    <scope>NUCLEOTIDE SEQUENCE</scope>
    <source>
        <strain evidence="7">1</strain>
    </source>
</reference>
<comment type="caution">
    <text evidence="7">The sequence shown here is derived from an EMBL/GenBank/DDBJ whole genome shotgun (WGS) entry which is preliminary data.</text>
</comment>
<dbReference type="PANTHER" id="PTHR23316">
    <property type="entry name" value="IMPORTIN ALPHA"/>
    <property type="match status" value="1"/>
</dbReference>
<keyword evidence="3" id="KW-0677">Repeat</keyword>
<keyword evidence="4 5" id="KW-0653">Protein transport</keyword>
<dbReference type="AlphaFoldDB" id="A0AAD5H762"/>
<evidence type="ECO:0000256" key="3">
    <source>
        <dbReference type="ARBA" id="ARBA00022737"/>
    </source>
</evidence>
<dbReference type="GO" id="GO:0061608">
    <property type="term" value="F:nuclear import signal receptor activity"/>
    <property type="evidence" value="ECO:0007669"/>
    <property type="project" value="InterPro"/>
</dbReference>
<accession>A0AAD5H762</accession>
<dbReference type="GO" id="GO:0005737">
    <property type="term" value="C:cytoplasm"/>
    <property type="evidence" value="ECO:0007669"/>
    <property type="project" value="InterPro"/>
</dbReference>
<comment type="similarity">
    <text evidence="1 5">Belongs to the importin alpha family.</text>
</comment>
<dbReference type="InterPro" id="IPR024931">
    <property type="entry name" value="Importin_alpha"/>
</dbReference>
<feature type="compositionally biased region" description="Low complexity" evidence="6">
    <location>
        <begin position="71"/>
        <end position="84"/>
    </location>
</feature>
<dbReference type="EMBL" id="JADXDR010000040">
    <property type="protein sequence ID" value="KAI7843348.1"/>
    <property type="molecule type" value="Genomic_DNA"/>
</dbReference>
<protein>
    <recommendedName>
        <fullName evidence="5">Importin subunit alpha</fullName>
    </recommendedName>
</protein>
<evidence type="ECO:0000313" key="7">
    <source>
        <dbReference type="EMBL" id="KAI7843348.1"/>
    </source>
</evidence>
<dbReference type="SMART" id="SM00185">
    <property type="entry name" value="ARM"/>
    <property type="match status" value="6"/>
</dbReference>
<sequence length="563" mass="59098">MEEPESQPGSQRRADYKHVPLPASGEEAVDRRRKETVAFSTQRKESTLRAKRLKRDPSLGSLGLSRDPSRASLGGAESEGDAAAAIPPEDVQAEVQAAVDAVKLAKPVGSDICLDAVRRLRQLLSNYDEPPFKEAVAAGAVPVLVAALQPQHMSATALETIFEAAWAITNLAVGEFETVKAVLAAAPILIAYLGGGSGLPVAEQCAWALGNIAAEDFEFRQTLIANGVIRPLAQLVVGARKALEAGADNDDPALAAGTTGAWALSNVLKGAGREVGEVMGVEGAPEAIVKIVAEGPDHLATETAWVLAYITASHEAHLNRMVHLGVVPPMLARIVSAVDQTLQDEQEGRGLLIPLLRSLGNVAAGGGAAAVEQLLSPDAAPALQALVTCAQSHHHGLQREACWVLSNVAGTPGRGGIEALKSVGAVPTLMRLLKESPFQTLMRLLKESPFQVRKEAAFALANVCADGGGGTGNPDTLNWLFAADRDALRAMVSLMRSADMDAARLGLQFTEMVLRLLDTGAEAIEEVDGIDAIEAVQYGAAPPELQRMAAALVDRYFGADNEP</sequence>
<dbReference type="GO" id="GO:0006606">
    <property type="term" value="P:protein import into nucleus"/>
    <property type="evidence" value="ECO:0007669"/>
    <property type="project" value="InterPro"/>
</dbReference>
<dbReference type="Gene3D" id="1.25.10.10">
    <property type="entry name" value="Leucine-rich Repeat Variant"/>
    <property type="match status" value="1"/>
</dbReference>
<feature type="compositionally biased region" description="Basic and acidic residues" evidence="6">
    <location>
        <begin position="28"/>
        <end position="48"/>
    </location>
</feature>
<evidence type="ECO:0000256" key="4">
    <source>
        <dbReference type="ARBA" id="ARBA00022927"/>
    </source>
</evidence>
<evidence type="ECO:0000256" key="2">
    <source>
        <dbReference type="ARBA" id="ARBA00022448"/>
    </source>
</evidence>
<dbReference type="InterPro" id="IPR011989">
    <property type="entry name" value="ARM-like"/>
</dbReference>
<dbReference type="Pfam" id="PF00514">
    <property type="entry name" value="Arm"/>
    <property type="match status" value="2"/>
</dbReference>
<dbReference type="InterPro" id="IPR000225">
    <property type="entry name" value="Armadillo"/>
</dbReference>
<dbReference type="InterPro" id="IPR016024">
    <property type="entry name" value="ARM-type_fold"/>
</dbReference>
<organism evidence="7 8">
    <name type="scientific">Chlorella ohadii</name>
    <dbReference type="NCBI Taxonomy" id="2649997"/>
    <lineage>
        <taxon>Eukaryota</taxon>
        <taxon>Viridiplantae</taxon>
        <taxon>Chlorophyta</taxon>
        <taxon>core chlorophytes</taxon>
        <taxon>Trebouxiophyceae</taxon>
        <taxon>Chlorellales</taxon>
        <taxon>Chlorellaceae</taxon>
        <taxon>Chlorella clade</taxon>
        <taxon>Chlorella</taxon>
    </lineage>
</organism>
<feature type="region of interest" description="Disordered" evidence="6">
    <location>
        <begin position="1"/>
        <end position="84"/>
    </location>
</feature>
<dbReference type="Proteomes" id="UP001205105">
    <property type="component" value="Unassembled WGS sequence"/>
</dbReference>
<keyword evidence="2 5" id="KW-0813">Transport</keyword>
<keyword evidence="8" id="KW-1185">Reference proteome</keyword>
<evidence type="ECO:0000313" key="8">
    <source>
        <dbReference type="Proteomes" id="UP001205105"/>
    </source>
</evidence>
<dbReference type="PIRSF" id="PIRSF005673">
    <property type="entry name" value="Importin_alpha"/>
    <property type="match status" value="1"/>
</dbReference>
<gene>
    <name evidence="7" type="ORF">COHA_003044</name>
</gene>